<protein>
    <submittedName>
        <fullName evidence="4">GNAT family N-acetyltransferase</fullName>
    </submittedName>
</protein>
<evidence type="ECO:0000259" key="3">
    <source>
        <dbReference type="PROSITE" id="PS51186"/>
    </source>
</evidence>
<organism evidence="4">
    <name type="scientific">Aquifex aeolicus</name>
    <dbReference type="NCBI Taxonomy" id="63363"/>
    <lineage>
        <taxon>Bacteria</taxon>
        <taxon>Pseudomonadati</taxon>
        <taxon>Aquificota</taxon>
        <taxon>Aquificia</taxon>
        <taxon>Aquificales</taxon>
        <taxon>Aquificaceae</taxon>
        <taxon>Aquifex</taxon>
    </lineage>
</organism>
<dbReference type="InterPro" id="IPR050832">
    <property type="entry name" value="Bact_Acetyltransf"/>
</dbReference>
<dbReference type="SUPFAM" id="SSF55729">
    <property type="entry name" value="Acyl-CoA N-acyltransferases (Nat)"/>
    <property type="match status" value="1"/>
</dbReference>
<dbReference type="AlphaFoldDB" id="A0A7C5QML4"/>
<dbReference type="InterPro" id="IPR000182">
    <property type="entry name" value="GNAT_dom"/>
</dbReference>
<keyword evidence="1" id="KW-0808">Transferase</keyword>
<feature type="domain" description="N-acetyltransferase" evidence="3">
    <location>
        <begin position="8"/>
        <end position="160"/>
    </location>
</feature>
<dbReference type="Proteomes" id="UP000885792">
    <property type="component" value="Unassembled WGS sequence"/>
</dbReference>
<sequence>MKREKVSFRIEKAGDEDLKELVPLYLEGYRGLEEYAYTHPDDVKAYVDWLRRRDREGIFVAKVGGKVVGFVAGDANWFSKREHKKVGAVHEIVVLPEYRGMGIGTALMDRVLSYFREKGLHTAELWVGDENYTALEFYRRLGFREKGQYNYWIRMVLDLDGDSKGPVSSG</sequence>
<evidence type="ECO:0000256" key="1">
    <source>
        <dbReference type="ARBA" id="ARBA00022679"/>
    </source>
</evidence>
<dbReference type="Gene3D" id="3.40.630.30">
    <property type="match status" value="1"/>
</dbReference>
<dbReference type="PROSITE" id="PS51186">
    <property type="entry name" value="GNAT"/>
    <property type="match status" value="1"/>
</dbReference>
<dbReference type="CDD" id="cd04301">
    <property type="entry name" value="NAT_SF"/>
    <property type="match status" value="1"/>
</dbReference>
<comment type="caution">
    <text evidence="4">The sequence shown here is derived from an EMBL/GenBank/DDBJ whole genome shotgun (WGS) entry which is preliminary data.</text>
</comment>
<evidence type="ECO:0000313" key="4">
    <source>
        <dbReference type="EMBL" id="HHJ65060.1"/>
    </source>
</evidence>
<name>A0A7C5QML4_AQUAO</name>
<reference evidence="4" key="1">
    <citation type="journal article" date="2020" name="mSystems">
        <title>Genome- and Community-Level Interaction Insights into Carbon Utilization and Element Cycling Functions of Hydrothermarchaeota in Hydrothermal Sediment.</title>
        <authorList>
            <person name="Zhou Z."/>
            <person name="Liu Y."/>
            <person name="Xu W."/>
            <person name="Pan J."/>
            <person name="Luo Z.H."/>
            <person name="Li M."/>
        </authorList>
    </citation>
    <scope>NUCLEOTIDE SEQUENCE [LARGE SCALE GENOMIC DNA]</scope>
    <source>
        <strain evidence="4">HyVt-501</strain>
    </source>
</reference>
<dbReference type="Pfam" id="PF00583">
    <property type="entry name" value="Acetyltransf_1"/>
    <property type="match status" value="1"/>
</dbReference>
<gene>
    <name evidence="4" type="ORF">ENJ61_09185</name>
</gene>
<dbReference type="InterPro" id="IPR016181">
    <property type="entry name" value="Acyl_CoA_acyltransferase"/>
</dbReference>
<evidence type="ECO:0000256" key="2">
    <source>
        <dbReference type="ARBA" id="ARBA00023315"/>
    </source>
</evidence>
<dbReference type="EMBL" id="DRNB01000346">
    <property type="protein sequence ID" value="HHJ65060.1"/>
    <property type="molecule type" value="Genomic_DNA"/>
</dbReference>
<dbReference type="GO" id="GO:0016747">
    <property type="term" value="F:acyltransferase activity, transferring groups other than amino-acyl groups"/>
    <property type="evidence" value="ECO:0007669"/>
    <property type="project" value="InterPro"/>
</dbReference>
<accession>A0A7C5QML4</accession>
<keyword evidence="2" id="KW-0012">Acyltransferase</keyword>
<dbReference type="FunFam" id="3.40.630.30:FF:000282">
    <property type="entry name" value="GCN5-related N-acetyltransferase"/>
    <property type="match status" value="1"/>
</dbReference>
<proteinExistence type="predicted"/>
<dbReference type="PANTHER" id="PTHR43877">
    <property type="entry name" value="AMINOALKYLPHOSPHONATE N-ACETYLTRANSFERASE-RELATED-RELATED"/>
    <property type="match status" value="1"/>
</dbReference>